<proteinExistence type="predicted"/>
<dbReference type="InParanoid" id="A0A482WMF9"/>
<dbReference type="AlphaFoldDB" id="A0A482WMF9"/>
<dbReference type="EMBL" id="QKKF02030719">
    <property type="protein sequence ID" value="RZF34694.1"/>
    <property type="molecule type" value="Genomic_DNA"/>
</dbReference>
<dbReference type="Pfam" id="PF12166">
    <property type="entry name" value="Piezo_cap"/>
    <property type="match status" value="1"/>
</dbReference>
<evidence type="ECO:0000313" key="3">
    <source>
        <dbReference type="Proteomes" id="UP000291343"/>
    </source>
</evidence>
<dbReference type="InterPro" id="IPR031334">
    <property type="entry name" value="Piezo_cap_dom"/>
</dbReference>
<gene>
    <name evidence="2" type="ORF">LSTR_LSTR002776</name>
</gene>
<dbReference type="PANTHER" id="PTHR47049:SF2">
    <property type="entry name" value="PIEZO-TYPE MECHANOSENSITIVE ION CHANNEL HOMOLOG"/>
    <property type="match status" value="1"/>
</dbReference>
<keyword evidence="3" id="KW-1185">Reference proteome</keyword>
<dbReference type="InterPro" id="IPR027272">
    <property type="entry name" value="Piezo"/>
</dbReference>
<dbReference type="STRING" id="195883.A0A482WMF9"/>
<organism evidence="2 3">
    <name type="scientific">Laodelphax striatellus</name>
    <name type="common">Small brown planthopper</name>
    <name type="synonym">Delphax striatella</name>
    <dbReference type="NCBI Taxonomy" id="195883"/>
    <lineage>
        <taxon>Eukaryota</taxon>
        <taxon>Metazoa</taxon>
        <taxon>Ecdysozoa</taxon>
        <taxon>Arthropoda</taxon>
        <taxon>Hexapoda</taxon>
        <taxon>Insecta</taxon>
        <taxon>Pterygota</taxon>
        <taxon>Neoptera</taxon>
        <taxon>Paraneoptera</taxon>
        <taxon>Hemiptera</taxon>
        <taxon>Auchenorrhyncha</taxon>
        <taxon>Fulgoroidea</taxon>
        <taxon>Delphacidae</taxon>
        <taxon>Criomorphinae</taxon>
        <taxon>Laodelphax</taxon>
    </lineage>
</organism>
<protein>
    <recommendedName>
        <fullName evidence="1">Piezo non-specific cation channel cap domain-containing protein</fullName>
    </recommendedName>
</protein>
<dbReference type="OrthoDB" id="303066at2759"/>
<accession>A0A482WMF9</accession>
<feature type="domain" description="Piezo non-specific cation channel cap" evidence="1">
    <location>
        <begin position="1"/>
        <end position="57"/>
    </location>
</feature>
<evidence type="ECO:0000313" key="2">
    <source>
        <dbReference type="EMBL" id="RZF34694.1"/>
    </source>
</evidence>
<dbReference type="SMR" id="A0A482WMF9"/>
<comment type="caution">
    <text evidence="2">The sequence shown here is derived from an EMBL/GenBank/DDBJ whole genome shotgun (WGS) entry which is preliminary data.</text>
</comment>
<dbReference type="GO" id="GO:0016020">
    <property type="term" value="C:membrane"/>
    <property type="evidence" value="ECO:0007669"/>
    <property type="project" value="InterPro"/>
</dbReference>
<evidence type="ECO:0000259" key="1">
    <source>
        <dbReference type="Pfam" id="PF12166"/>
    </source>
</evidence>
<name>A0A482WMF9_LAOST</name>
<dbReference type="Proteomes" id="UP000291343">
    <property type="component" value="Unassembled WGS sequence"/>
</dbReference>
<dbReference type="GO" id="GO:0008381">
    <property type="term" value="F:mechanosensitive monoatomic ion channel activity"/>
    <property type="evidence" value="ECO:0007669"/>
    <property type="project" value="InterPro"/>
</dbReference>
<dbReference type="PANTHER" id="PTHR47049">
    <property type="entry name" value="PIEZO-TYPE MECHANOSENSITIVE ION CHANNEL HOMOLOG"/>
    <property type="match status" value="1"/>
</dbReference>
<reference evidence="2 3" key="1">
    <citation type="journal article" date="2017" name="Gigascience">
        <title>Genome sequence of the small brown planthopper, Laodelphax striatellus.</title>
        <authorList>
            <person name="Zhu J."/>
            <person name="Jiang F."/>
            <person name="Wang X."/>
            <person name="Yang P."/>
            <person name="Bao Y."/>
            <person name="Zhao W."/>
            <person name="Wang W."/>
            <person name="Lu H."/>
            <person name="Wang Q."/>
            <person name="Cui N."/>
            <person name="Li J."/>
            <person name="Chen X."/>
            <person name="Luo L."/>
            <person name="Yu J."/>
            <person name="Kang L."/>
            <person name="Cui F."/>
        </authorList>
    </citation>
    <scope>NUCLEOTIDE SEQUENCE [LARGE SCALE GENOMIC DNA]</scope>
    <source>
        <strain evidence="2">Lst14</strain>
    </source>
</reference>
<sequence length="68" mass="8364">MSFRIMFDDMPCVDWILQLCWNIYLARESKEYSLEEDLYAKLVFIYRSPQTLIEVTRHPPDKYRIKDE</sequence>